<sequence>MRELILRNYKVARYTGPKSKLSRREGTDLFLKSARRSLADKCKSDSKPGQHGRTSGARTSDYGLQLREKQKVKRIYGVLERQFRRYFAEADRRKGNTGEMLLQLLESRLDTVVYRMGFGSTRAEARQLVSHKTISINGQIANIPSFQVKAGDLLTVRELAKKQIRIQEALSLAEQTGFPSWVSVDIKKFEGIFKQVPERSDIAGDINESLIVELYSR</sequence>
<accession>A0A916JUZ6</accession>
<keyword evidence="5 7" id="KW-0687">Ribonucleoprotein</keyword>
<dbReference type="SMART" id="SM00363">
    <property type="entry name" value="S4"/>
    <property type="match status" value="1"/>
</dbReference>
<evidence type="ECO:0000256" key="6">
    <source>
        <dbReference type="ARBA" id="ARBA00035254"/>
    </source>
</evidence>
<reference evidence="12" key="1">
    <citation type="submission" date="2021-06" db="EMBL/GenBank/DDBJ databases">
        <authorList>
            <person name="Szabo G."/>
        </authorList>
    </citation>
    <scope>NUCLEOTIDE SEQUENCE</scope>
    <source>
        <strain evidence="12">MYVALT</strain>
    </source>
</reference>
<dbReference type="InterPro" id="IPR002942">
    <property type="entry name" value="S4_RNA-bd"/>
</dbReference>
<evidence type="ECO:0000256" key="1">
    <source>
        <dbReference type="ARBA" id="ARBA00007465"/>
    </source>
</evidence>
<dbReference type="PROSITE" id="PS50889">
    <property type="entry name" value="S4"/>
    <property type="match status" value="1"/>
</dbReference>
<dbReference type="GO" id="GO:0006412">
    <property type="term" value="P:translation"/>
    <property type="evidence" value="ECO:0007669"/>
    <property type="project" value="UniProtKB-UniRule"/>
</dbReference>
<dbReference type="SMART" id="SM01390">
    <property type="entry name" value="Ribosomal_S4"/>
    <property type="match status" value="1"/>
</dbReference>
<dbReference type="FunFam" id="1.10.1050.10:FF:000001">
    <property type="entry name" value="30S ribosomal protein S4"/>
    <property type="match status" value="1"/>
</dbReference>
<comment type="function">
    <text evidence="7">With S5 and S12 plays an important role in translational accuracy.</text>
</comment>
<protein>
    <recommendedName>
        <fullName evidence="6 7">Small ribosomal subunit protein uS4</fullName>
    </recommendedName>
</protein>
<feature type="region of interest" description="Disordered" evidence="9">
    <location>
        <begin position="39"/>
        <end position="63"/>
    </location>
</feature>
<keyword evidence="2 7" id="KW-0699">rRNA-binding</keyword>
<evidence type="ECO:0000313" key="13">
    <source>
        <dbReference type="Proteomes" id="UP000693996"/>
    </source>
</evidence>
<evidence type="ECO:0000256" key="9">
    <source>
        <dbReference type="SAM" id="MobiDB-lite"/>
    </source>
</evidence>
<dbReference type="PANTHER" id="PTHR11831:SF4">
    <property type="entry name" value="SMALL RIBOSOMAL SUBUNIT PROTEIN US4M"/>
    <property type="match status" value="1"/>
</dbReference>
<dbReference type="Pfam" id="PF00163">
    <property type="entry name" value="Ribosomal_S4"/>
    <property type="match status" value="1"/>
</dbReference>
<evidence type="ECO:0000256" key="3">
    <source>
        <dbReference type="ARBA" id="ARBA00022884"/>
    </source>
</evidence>
<dbReference type="PROSITE" id="PS00632">
    <property type="entry name" value="RIBOSOMAL_S4"/>
    <property type="match status" value="1"/>
</dbReference>
<feature type="compositionally biased region" description="Basic and acidic residues" evidence="9">
    <location>
        <begin position="39"/>
        <end position="48"/>
    </location>
</feature>
<keyword evidence="13" id="KW-1185">Reference proteome</keyword>
<dbReference type="InterPro" id="IPR001912">
    <property type="entry name" value="Ribosomal_uS4_N"/>
</dbReference>
<dbReference type="FunFam" id="3.10.290.10:FF:000001">
    <property type="entry name" value="30S ribosomal protein S4"/>
    <property type="match status" value="1"/>
</dbReference>
<dbReference type="GO" id="GO:0003735">
    <property type="term" value="F:structural constituent of ribosome"/>
    <property type="evidence" value="ECO:0007669"/>
    <property type="project" value="InterPro"/>
</dbReference>
<feature type="domain" description="Small ribosomal subunit protein uS4 N-terminal" evidence="11">
    <location>
        <begin position="13"/>
        <end position="106"/>
    </location>
</feature>
<dbReference type="Pfam" id="PF01479">
    <property type="entry name" value="S4"/>
    <property type="match status" value="1"/>
</dbReference>
<dbReference type="Proteomes" id="UP000693996">
    <property type="component" value="Chromosome"/>
</dbReference>
<name>A0A916JUZ6_9BURK</name>
<evidence type="ECO:0000256" key="7">
    <source>
        <dbReference type="HAMAP-Rule" id="MF_01306"/>
    </source>
</evidence>
<evidence type="ECO:0000256" key="4">
    <source>
        <dbReference type="ARBA" id="ARBA00022980"/>
    </source>
</evidence>
<dbReference type="NCBIfam" id="TIGR01017">
    <property type="entry name" value="rpsD_bact"/>
    <property type="match status" value="1"/>
</dbReference>
<proteinExistence type="inferred from homology"/>
<dbReference type="EMBL" id="OU343031">
    <property type="protein sequence ID" value="CAG7603489.1"/>
    <property type="molecule type" value="Genomic_DNA"/>
</dbReference>
<dbReference type="HAMAP" id="MF_01306_B">
    <property type="entry name" value="Ribosomal_uS4_B"/>
    <property type="match status" value="1"/>
</dbReference>
<keyword evidence="4 7" id="KW-0689">Ribosomal protein</keyword>
<evidence type="ECO:0000256" key="8">
    <source>
        <dbReference type="RuleBase" id="RU003699"/>
    </source>
</evidence>
<comment type="function">
    <text evidence="7">One of the primary rRNA binding proteins, it binds directly to 16S rRNA where it nucleates assembly of the body of the 30S subunit.</text>
</comment>
<dbReference type="InterPro" id="IPR005709">
    <property type="entry name" value="Ribosomal_uS4_bac-type"/>
</dbReference>
<evidence type="ECO:0000256" key="2">
    <source>
        <dbReference type="ARBA" id="ARBA00022730"/>
    </source>
</evidence>
<dbReference type="KEGG" id="vtr:MYVALT_E_00280"/>
<evidence type="ECO:0000313" key="12">
    <source>
        <dbReference type="EMBL" id="CAG7603489.1"/>
    </source>
</evidence>
<evidence type="ECO:0000256" key="5">
    <source>
        <dbReference type="ARBA" id="ARBA00023274"/>
    </source>
</evidence>
<feature type="domain" description="RNA-binding S4" evidence="10">
    <location>
        <begin position="107"/>
        <end position="165"/>
    </location>
</feature>
<dbReference type="GO" id="GO:0019843">
    <property type="term" value="F:rRNA binding"/>
    <property type="evidence" value="ECO:0007669"/>
    <property type="project" value="UniProtKB-UniRule"/>
</dbReference>
<dbReference type="PANTHER" id="PTHR11831">
    <property type="entry name" value="30S 40S RIBOSOMAL PROTEIN"/>
    <property type="match status" value="1"/>
</dbReference>
<comment type="subunit">
    <text evidence="7">Part of the 30S ribosomal subunit. Contacts protein S5. The interaction surface between S4 and S5 is involved in control of translational fidelity.</text>
</comment>
<dbReference type="GO" id="GO:0042274">
    <property type="term" value="P:ribosomal small subunit biogenesis"/>
    <property type="evidence" value="ECO:0007669"/>
    <property type="project" value="TreeGrafter"/>
</dbReference>
<gene>
    <name evidence="7 12" type="primary">rpsD</name>
    <name evidence="12" type="ORF">MYVALT_E_00280</name>
</gene>
<dbReference type="CDD" id="cd00165">
    <property type="entry name" value="S4"/>
    <property type="match status" value="1"/>
</dbReference>
<organism evidence="12 13">
    <name type="scientific">Candidatus Vallotiella hemipterorum</name>
    <dbReference type="NCBI Taxonomy" id="1177213"/>
    <lineage>
        <taxon>Bacteria</taxon>
        <taxon>Pseudomonadati</taxon>
        <taxon>Pseudomonadota</taxon>
        <taxon>Betaproteobacteria</taxon>
        <taxon>Burkholderiales</taxon>
        <taxon>Burkholderiaceae</taxon>
        <taxon>Candidatus Vallotiella</taxon>
    </lineage>
</organism>
<dbReference type="NCBIfam" id="NF003717">
    <property type="entry name" value="PRK05327.1"/>
    <property type="match status" value="1"/>
</dbReference>
<dbReference type="InterPro" id="IPR018079">
    <property type="entry name" value="Ribosomal_uS4_CS"/>
</dbReference>
<dbReference type="GO" id="GO:0015935">
    <property type="term" value="C:small ribosomal subunit"/>
    <property type="evidence" value="ECO:0007669"/>
    <property type="project" value="InterPro"/>
</dbReference>
<comment type="similarity">
    <text evidence="1 7 8">Belongs to the universal ribosomal protein uS4 family.</text>
</comment>
<evidence type="ECO:0000259" key="10">
    <source>
        <dbReference type="SMART" id="SM00363"/>
    </source>
</evidence>
<dbReference type="AlphaFoldDB" id="A0A916JUZ6"/>
<keyword evidence="3 7" id="KW-0694">RNA-binding</keyword>
<evidence type="ECO:0000259" key="11">
    <source>
        <dbReference type="SMART" id="SM01390"/>
    </source>
</evidence>
<dbReference type="InterPro" id="IPR022801">
    <property type="entry name" value="Ribosomal_uS4"/>
</dbReference>